<reference evidence="2" key="1">
    <citation type="submission" date="2021-02" db="EMBL/GenBank/DDBJ databases">
        <title>Comparative genomics reveals that relaxation of natural selection precedes convergent phenotypic evolution of cavefish.</title>
        <authorList>
            <person name="Peng Z."/>
        </authorList>
    </citation>
    <scope>NUCLEOTIDE SEQUENCE</scope>
    <source>
        <tissue evidence="2">Muscle</tissue>
    </source>
</reference>
<dbReference type="OrthoDB" id="5984158at2759"/>
<name>A0A9W7TPK8_TRIRA</name>
<organism evidence="2 3">
    <name type="scientific">Triplophysa rosa</name>
    <name type="common">Cave loach</name>
    <dbReference type="NCBI Taxonomy" id="992332"/>
    <lineage>
        <taxon>Eukaryota</taxon>
        <taxon>Metazoa</taxon>
        <taxon>Chordata</taxon>
        <taxon>Craniata</taxon>
        <taxon>Vertebrata</taxon>
        <taxon>Euteleostomi</taxon>
        <taxon>Actinopterygii</taxon>
        <taxon>Neopterygii</taxon>
        <taxon>Teleostei</taxon>
        <taxon>Ostariophysi</taxon>
        <taxon>Cypriniformes</taxon>
        <taxon>Nemacheilidae</taxon>
        <taxon>Triplophysa</taxon>
    </lineage>
</organism>
<evidence type="ECO:0000256" key="1">
    <source>
        <dbReference type="SAM" id="SignalP"/>
    </source>
</evidence>
<dbReference type="AlphaFoldDB" id="A0A9W7TPK8"/>
<evidence type="ECO:0000313" key="2">
    <source>
        <dbReference type="EMBL" id="KAI7800226.1"/>
    </source>
</evidence>
<gene>
    <name evidence="2" type="ORF">IRJ41_025507</name>
</gene>
<feature type="signal peptide" evidence="1">
    <location>
        <begin position="1"/>
        <end position="24"/>
    </location>
</feature>
<sequence>MLMTGVGLLLFALILAVILQKTLNKSAFTRERPPLVPLPPHRRTPLATYPPSNSYLFDMVPDTVGSSNSVTLKAFTMHMEEVIEDKVMKEDVSPEGETGLVTVSGLYTQNLLQRSVSQLMDSKDPDSWEPHFRRLDSGLFEGEEFVDTIKGFSTVRKEHTMFTDTNL</sequence>
<feature type="chain" id="PRO_5040987089" evidence="1">
    <location>
        <begin position="25"/>
        <end position="167"/>
    </location>
</feature>
<accession>A0A9W7TPK8</accession>
<dbReference type="Proteomes" id="UP001059041">
    <property type="component" value="Linkage Group LG15"/>
</dbReference>
<keyword evidence="1" id="KW-0732">Signal</keyword>
<proteinExistence type="predicted"/>
<comment type="caution">
    <text evidence="2">The sequence shown here is derived from an EMBL/GenBank/DDBJ whole genome shotgun (WGS) entry which is preliminary data.</text>
</comment>
<keyword evidence="3" id="KW-1185">Reference proteome</keyword>
<evidence type="ECO:0000313" key="3">
    <source>
        <dbReference type="Proteomes" id="UP001059041"/>
    </source>
</evidence>
<dbReference type="EMBL" id="JAFHDT010000015">
    <property type="protein sequence ID" value="KAI7800226.1"/>
    <property type="molecule type" value="Genomic_DNA"/>
</dbReference>
<protein>
    <submittedName>
        <fullName evidence="2">Usherin</fullName>
    </submittedName>
</protein>